<feature type="domain" description="HAMP" evidence="9">
    <location>
        <begin position="221"/>
        <end position="273"/>
    </location>
</feature>
<feature type="coiled-coil region" evidence="4">
    <location>
        <begin position="439"/>
        <end position="466"/>
    </location>
</feature>
<dbReference type="InterPro" id="IPR003018">
    <property type="entry name" value="GAF"/>
</dbReference>
<reference evidence="10 11" key="1">
    <citation type="submission" date="2012-06" db="EMBL/GenBank/DDBJ databases">
        <title>Finished chromosome of genome of Microcoleus sp. PCC 7113.</title>
        <authorList>
            <consortium name="US DOE Joint Genome Institute"/>
            <person name="Gugger M."/>
            <person name="Coursin T."/>
            <person name="Rippka R."/>
            <person name="Tandeau De Marsac N."/>
            <person name="Huntemann M."/>
            <person name="Wei C.-L."/>
            <person name="Han J."/>
            <person name="Detter J.C."/>
            <person name="Han C."/>
            <person name="Tapia R."/>
            <person name="Chen A."/>
            <person name="Kyrpides N."/>
            <person name="Mavromatis K."/>
            <person name="Markowitz V."/>
            <person name="Szeto E."/>
            <person name="Ivanova N."/>
            <person name="Pagani I."/>
            <person name="Pati A."/>
            <person name="Goodwin L."/>
            <person name="Nordberg H.P."/>
            <person name="Cantor M.N."/>
            <person name="Hua S.X."/>
            <person name="Woyke T."/>
            <person name="Kerfeld C.A."/>
        </authorList>
    </citation>
    <scope>NUCLEOTIDE SEQUENCE [LARGE SCALE GENOMIC DNA]</scope>
    <source>
        <strain evidence="10 11">PCC 7113</strain>
    </source>
</reference>
<evidence type="ECO:0000313" key="11">
    <source>
        <dbReference type="Proteomes" id="UP000010471"/>
    </source>
</evidence>
<proteinExistence type="inferred from homology"/>
<dbReference type="KEGG" id="mic:Mic7113_0346"/>
<dbReference type="SUPFAM" id="SSF58104">
    <property type="entry name" value="Methyl-accepting chemotaxis protein (MCP) signaling domain"/>
    <property type="match status" value="1"/>
</dbReference>
<dbReference type="InterPro" id="IPR011990">
    <property type="entry name" value="TPR-like_helical_dom_sf"/>
</dbReference>
<dbReference type="SMART" id="SM00065">
    <property type="entry name" value="GAF"/>
    <property type="match status" value="3"/>
</dbReference>
<dbReference type="Pfam" id="PF00015">
    <property type="entry name" value="MCPsignal"/>
    <property type="match status" value="1"/>
</dbReference>
<evidence type="ECO:0000256" key="1">
    <source>
        <dbReference type="ARBA" id="ARBA00023224"/>
    </source>
</evidence>
<keyword evidence="4" id="KW-0175">Coiled coil</keyword>
<dbReference type="AlphaFoldDB" id="K9W7A6"/>
<dbReference type="SMART" id="SM00304">
    <property type="entry name" value="HAMP"/>
    <property type="match status" value="2"/>
</dbReference>
<dbReference type="InterPro" id="IPR004089">
    <property type="entry name" value="MCPsignal_dom"/>
</dbReference>
<dbReference type="Pfam" id="PF01590">
    <property type="entry name" value="GAF"/>
    <property type="match status" value="3"/>
</dbReference>
<dbReference type="PROSITE" id="PS50885">
    <property type="entry name" value="HAMP"/>
    <property type="match status" value="2"/>
</dbReference>
<evidence type="ECO:0000256" key="3">
    <source>
        <dbReference type="PROSITE-ProRule" id="PRU00284"/>
    </source>
</evidence>
<dbReference type="InterPro" id="IPR016132">
    <property type="entry name" value="Phyto_chromo_attachment"/>
</dbReference>
<evidence type="ECO:0000313" key="10">
    <source>
        <dbReference type="EMBL" id="AFZ16270.1"/>
    </source>
</evidence>
<dbReference type="Gene3D" id="1.25.40.10">
    <property type="entry name" value="Tetratricopeptide repeat domain"/>
    <property type="match status" value="1"/>
</dbReference>
<dbReference type="eggNOG" id="COG2770">
    <property type="taxonomic scope" value="Bacteria"/>
</dbReference>
<feature type="domain" description="Phytochrome chromophore attachment site" evidence="7">
    <location>
        <begin position="476"/>
        <end position="612"/>
    </location>
</feature>
<dbReference type="CDD" id="cd06225">
    <property type="entry name" value="HAMP"/>
    <property type="match status" value="1"/>
</dbReference>
<keyword evidence="6" id="KW-0472">Membrane</keyword>
<dbReference type="SMART" id="SM00283">
    <property type="entry name" value="MA"/>
    <property type="match status" value="1"/>
</dbReference>
<organism evidence="10 11">
    <name type="scientific">Allocoleopsis franciscana PCC 7113</name>
    <dbReference type="NCBI Taxonomy" id="1173027"/>
    <lineage>
        <taxon>Bacteria</taxon>
        <taxon>Bacillati</taxon>
        <taxon>Cyanobacteriota</taxon>
        <taxon>Cyanophyceae</taxon>
        <taxon>Coleofasciculales</taxon>
        <taxon>Coleofasciculaceae</taxon>
        <taxon>Allocoleopsis</taxon>
        <taxon>Allocoleopsis franciscana</taxon>
    </lineage>
</organism>
<dbReference type="SUPFAM" id="SSF55781">
    <property type="entry name" value="GAF domain-like"/>
    <property type="match status" value="3"/>
</dbReference>
<evidence type="ECO:0000256" key="4">
    <source>
        <dbReference type="SAM" id="Coils"/>
    </source>
</evidence>
<name>K9W7A6_9CYAN</name>
<dbReference type="EMBL" id="CP003630">
    <property type="protein sequence ID" value="AFZ16270.1"/>
    <property type="molecule type" value="Genomic_DNA"/>
</dbReference>
<accession>K9W7A6</accession>
<dbReference type="eggNOG" id="COG2203">
    <property type="taxonomic scope" value="Bacteria"/>
</dbReference>
<dbReference type="PATRIC" id="fig|1173027.3.peg.378"/>
<feature type="transmembrane region" description="Helical" evidence="6">
    <location>
        <begin position="148"/>
        <end position="170"/>
    </location>
</feature>
<evidence type="ECO:0000256" key="6">
    <source>
        <dbReference type="SAM" id="Phobius"/>
    </source>
</evidence>
<keyword evidence="1 3" id="KW-0807">Transducer</keyword>
<dbReference type="HOGENOM" id="CLU_000445_50_2_3"/>
<dbReference type="Gene3D" id="1.10.287.950">
    <property type="entry name" value="Methyl-accepting chemotaxis protein"/>
    <property type="match status" value="1"/>
</dbReference>
<gene>
    <name evidence="10" type="ORF">Mic7113_0346</name>
</gene>
<sequence length="1182" mass="130032">MKNQLDQALAKTHSQGQYEAAIQPFSDLATQQPQDAKIRIWLGAASREAGDLDKARAELREALRLAGDSATADLARTALVQLENESSGSPSHPPIASQGSHSPLGQLSVPQVFTSTLKNPPFSIALSSQSPQQSSPPWWRQLRLSTKAILLAIAFGTLPAIGIGATSYYLTNQAITTQVAQTGQSPTTTMSELKAQLLLTLMLGTGGTVLLVGAIAAFLSHRASREISAATNAVEKLGRGELNTYLKVQGEDELSTLSTHINQLADQLQLQFSQQAAEVKQELLLNSISSSIREAFDTQDMFTTVVAEVRAALKADRVIVYRFNPDWNGTMIAESVGRGWPPSLGAQINDTCFKDRYVIPYQKGRIRATNDIYNAGLTDCHIRQLETFSVKANLVVPIIADRQLHGLLITHQCSGSRTWKETEIDFLKQVATQMGFALNQEILLKKEETLRKQQEAEAERARLLNDITSNIRESLDTDYIFNTAVVETRAALQADRVVVYRFESEGHGMVVAESVARGWPSALGLQMANPCFENRYVILYEKGRVKANEDISKADLSDCHLRQLETLSVKANLIVPIIVDRQLHGLLIAHQCSAPRTWKEIEIDFFKQVANQVGVALDQAMLLKQQETLRKQKEAEAERARLLAEAAEMAALEQRQQKEAEAKRARAFAEMTKQILRSLNLEDIFSTTVRQVKQALKADRVLIYRFDSDWSGTMIAESVDSNWTIALGAEVEDTCFKGNHGGLYRKGRVRAINDIYQANLTKCHIKLLERFEVKANLVAPILIRDELLGLLIAHQCAKPRDWQEEEINWLAQVATQVGIAIEQATLLEQREQARQEAQASFQEQRQQKEALQRQLAELLNEVKGAAKGDLTVLAEVKEGEIGTVADFFNSIIASLRGIVTQVKQAAVQVNVSLGENEGAIRQLSDQALTQAEEITRTLGSVEQMTLSIQAVAESAHRAAAVARSASTTAQAGGQAMERTVQGILKLRATVGETSKKVKRLGQSSQEISKAVYLIQQIAQATNMLALNAGIQTARENEDAQSFTAVAEEISELAERSTAATQEIEHIVETIQRETNEVVEAMELGTSQVVEGTYLVEETKDSLGQILEVSHQIDELVQSISSATVSQAQTSLAVTNLMQKIARVSERTSESSHQISRSLQQTVAVAQELQSSVGVFKVDTDHS</sequence>
<feature type="domain" description="HAMP" evidence="9">
    <location>
        <begin position="849"/>
        <end position="900"/>
    </location>
</feature>
<feature type="domain" description="Phytochrome chromophore attachment site" evidence="7">
    <location>
        <begin position="680"/>
        <end position="816"/>
    </location>
</feature>
<dbReference type="PROSITE" id="PS50111">
    <property type="entry name" value="CHEMOTAXIS_TRANSDUC_2"/>
    <property type="match status" value="1"/>
</dbReference>
<evidence type="ECO:0000256" key="5">
    <source>
        <dbReference type="SAM" id="MobiDB-lite"/>
    </source>
</evidence>
<dbReference type="PROSITE" id="PS50046">
    <property type="entry name" value="PHYTOCHROME_2"/>
    <property type="match status" value="3"/>
</dbReference>
<feature type="region of interest" description="Disordered" evidence="5">
    <location>
        <begin position="82"/>
        <end position="103"/>
    </location>
</feature>
<dbReference type="Gene3D" id="6.10.340.10">
    <property type="match status" value="1"/>
</dbReference>
<dbReference type="PANTHER" id="PTHR32089">
    <property type="entry name" value="METHYL-ACCEPTING CHEMOTAXIS PROTEIN MCPB"/>
    <property type="match status" value="1"/>
</dbReference>
<feature type="domain" description="Methyl-accepting transducer" evidence="8">
    <location>
        <begin position="905"/>
        <end position="1141"/>
    </location>
</feature>
<dbReference type="GO" id="GO:0016020">
    <property type="term" value="C:membrane"/>
    <property type="evidence" value="ECO:0007669"/>
    <property type="project" value="InterPro"/>
</dbReference>
<dbReference type="InterPro" id="IPR029016">
    <property type="entry name" value="GAF-like_dom_sf"/>
</dbReference>
<dbReference type="OrthoDB" id="419276at2"/>
<keyword evidence="6" id="KW-0812">Transmembrane</keyword>
<evidence type="ECO:0000259" key="7">
    <source>
        <dbReference type="PROSITE" id="PS50046"/>
    </source>
</evidence>
<dbReference type="InterPro" id="IPR003660">
    <property type="entry name" value="HAMP_dom"/>
</dbReference>
<feature type="transmembrane region" description="Helical" evidence="6">
    <location>
        <begin position="197"/>
        <end position="219"/>
    </location>
</feature>
<comment type="similarity">
    <text evidence="2">Belongs to the methyl-accepting chemotaxis (MCP) protein family.</text>
</comment>
<dbReference type="GO" id="GO:0007165">
    <property type="term" value="P:signal transduction"/>
    <property type="evidence" value="ECO:0007669"/>
    <property type="project" value="UniProtKB-KW"/>
</dbReference>
<dbReference type="Pfam" id="PF00672">
    <property type="entry name" value="HAMP"/>
    <property type="match status" value="1"/>
</dbReference>
<feature type="coiled-coil region" evidence="4">
    <location>
        <begin position="827"/>
        <end position="868"/>
    </location>
</feature>
<protein>
    <submittedName>
        <fullName evidence="10">Methyl-accepting chemotaxis protein</fullName>
    </submittedName>
</protein>
<evidence type="ECO:0000259" key="8">
    <source>
        <dbReference type="PROSITE" id="PS50111"/>
    </source>
</evidence>
<evidence type="ECO:0000259" key="9">
    <source>
        <dbReference type="PROSITE" id="PS50885"/>
    </source>
</evidence>
<dbReference type="STRING" id="1173027.Mic7113_0346"/>
<dbReference type="PANTHER" id="PTHR32089:SF114">
    <property type="entry name" value="METHYL-ACCEPTING CHEMOTAXIS PROTEIN MCPB"/>
    <property type="match status" value="1"/>
</dbReference>
<feature type="domain" description="Phytochrome chromophore attachment site" evidence="7">
    <location>
        <begin position="297"/>
        <end position="433"/>
    </location>
</feature>
<dbReference type="SUPFAM" id="SSF48452">
    <property type="entry name" value="TPR-like"/>
    <property type="match status" value="1"/>
</dbReference>
<keyword evidence="6" id="KW-1133">Transmembrane helix</keyword>
<keyword evidence="11" id="KW-1185">Reference proteome</keyword>
<dbReference type="RefSeq" id="WP_015180434.1">
    <property type="nucleotide sequence ID" value="NC_019738.1"/>
</dbReference>
<dbReference type="Gene3D" id="3.30.450.40">
    <property type="match status" value="4"/>
</dbReference>
<evidence type="ECO:0000256" key="2">
    <source>
        <dbReference type="ARBA" id="ARBA00029447"/>
    </source>
</evidence>
<dbReference type="eggNOG" id="COG0457">
    <property type="taxonomic scope" value="Bacteria"/>
</dbReference>
<feature type="coiled-coil region" evidence="4">
    <location>
        <begin position="623"/>
        <end position="663"/>
    </location>
</feature>
<dbReference type="eggNOG" id="COG0840">
    <property type="taxonomic scope" value="Bacteria"/>
</dbReference>
<dbReference type="Proteomes" id="UP000010471">
    <property type="component" value="Chromosome"/>
</dbReference>